<evidence type="ECO:0000313" key="3">
    <source>
        <dbReference type="Proteomes" id="UP000315010"/>
    </source>
</evidence>
<dbReference type="OrthoDB" id="9134227at2"/>
<dbReference type="Proteomes" id="UP000315010">
    <property type="component" value="Unassembled WGS sequence"/>
</dbReference>
<dbReference type="InterPro" id="IPR047721">
    <property type="entry name" value="DrmB"/>
</dbReference>
<organism evidence="2 3">
    <name type="scientific">Novipirellula herctigrandis</name>
    <dbReference type="NCBI Taxonomy" id="2527986"/>
    <lineage>
        <taxon>Bacteria</taxon>
        <taxon>Pseudomonadati</taxon>
        <taxon>Planctomycetota</taxon>
        <taxon>Planctomycetia</taxon>
        <taxon>Pirellulales</taxon>
        <taxon>Pirellulaceae</taxon>
        <taxon>Novipirellula</taxon>
    </lineage>
</organism>
<evidence type="ECO:0000313" key="2">
    <source>
        <dbReference type="EMBL" id="TWT80487.1"/>
    </source>
</evidence>
<dbReference type="AlphaFoldDB" id="A0A5C5Z0V8"/>
<keyword evidence="3" id="KW-1185">Reference proteome</keyword>
<dbReference type="EMBL" id="SJPJ01000001">
    <property type="protein sequence ID" value="TWT80487.1"/>
    <property type="molecule type" value="Genomic_DNA"/>
</dbReference>
<proteinExistence type="predicted"/>
<name>A0A5C5Z0V8_9BACT</name>
<dbReference type="RefSeq" id="WP_146395545.1">
    <property type="nucleotide sequence ID" value="NZ_SJPJ01000001.1"/>
</dbReference>
<gene>
    <name evidence="2" type="ORF">CA13_19060</name>
</gene>
<feature type="domain" description="MrfA-like Zn-binding" evidence="1">
    <location>
        <begin position="471"/>
        <end position="570"/>
    </location>
</feature>
<reference evidence="2 3" key="1">
    <citation type="submission" date="2019-02" db="EMBL/GenBank/DDBJ databases">
        <title>Deep-cultivation of Planctomycetes and their phenomic and genomic characterization uncovers novel biology.</title>
        <authorList>
            <person name="Wiegand S."/>
            <person name="Jogler M."/>
            <person name="Boedeker C."/>
            <person name="Pinto D."/>
            <person name="Vollmers J."/>
            <person name="Rivas-Marin E."/>
            <person name="Kohn T."/>
            <person name="Peeters S.H."/>
            <person name="Heuer A."/>
            <person name="Rast P."/>
            <person name="Oberbeckmann S."/>
            <person name="Bunk B."/>
            <person name="Jeske O."/>
            <person name="Meyerdierks A."/>
            <person name="Storesund J.E."/>
            <person name="Kallscheuer N."/>
            <person name="Luecker S."/>
            <person name="Lage O.M."/>
            <person name="Pohl T."/>
            <person name="Merkel B.J."/>
            <person name="Hornburger P."/>
            <person name="Mueller R.-W."/>
            <person name="Bruemmer F."/>
            <person name="Labrenz M."/>
            <person name="Spormann A.M."/>
            <person name="Op Den Camp H."/>
            <person name="Overmann J."/>
            <person name="Amann R."/>
            <person name="Jetten M.S.M."/>
            <person name="Mascher T."/>
            <person name="Medema M.H."/>
            <person name="Devos D.P."/>
            <person name="Kaster A.-K."/>
            <person name="Ovreas L."/>
            <person name="Rohde M."/>
            <person name="Galperin M.Y."/>
            <person name="Jogler C."/>
        </authorList>
    </citation>
    <scope>NUCLEOTIDE SEQUENCE [LARGE SCALE GENOMIC DNA]</scope>
    <source>
        <strain evidence="2 3">CA13</strain>
    </source>
</reference>
<sequence>MANRNTSRPHGQTRRSQIITTFGPGSMMDLPDHSVLIGGLDHWTGDKQEIVEPRLLEKLEKTLDLGQLQMFAPPHDLGDPTQPKTGIVAWQFPEWFITQDAIVDPDEKSKIRSRRLVHRSALTSGRFIDDNRKRQNVVPIRFVRACRNGHIGDIDWYPFVHESLDSECKRPLWIDELDTSGDISSIIVRCECTKDRPLKEAVGYVSKALGKCDGGRPWLGPYANERCDQISRLLIRTASNAYFSQKMSVISLPKRNETVSKAVDQAWQFLEIAQSIEDVGYERRRTQVKSVIEDFTDEEIWGEIEARRGGTGTEKSVKQAEIETLVAAKDGLGNDKPDGDFFARALPRAHWDQPWMKDIVRVVLVHRLREVVAQIGFTRFEASTPDIEGELDIGVNRAAIAREMSWVPAIENRGEGVFIQFSKNAVDSWAARSDVQAYGRKLLNGFDVWKDEHTTSKREFPGLPFIMLHSFSHLLVTSMSLECGYPASSIRERIYAIPEIGYGVLLYTGSPDAEGTLGGLIQSGRKIHDHTRQALEYGELCSNDPVCANHDPENAHERRFLHGAACHGCLLISETSCEQFNDYLDRNLVVPTLEGAGVEFFIDGS</sequence>
<dbReference type="NCBIfam" id="NF038324">
    <property type="entry name" value="DrmB_fam"/>
    <property type="match status" value="1"/>
</dbReference>
<dbReference type="InterPro" id="IPR018973">
    <property type="entry name" value="MZB"/>
</dbReference>
<comment type="caution">
    <text evidence="2">The sequence shown here is derived from an EMBL/GenBank/DDBJ whole genome shotgun (WGS) entry which is preliminary data.</text>
</comment>
<dbReference type="Pfam" id="PF09369">
    <property type="entry name" value="MZB"/>
    <property type="match status" value="1"/>
</dbReference>
<accession>A0A5C5Z0V8</accession>
<evidence type="ECO:0000259" key="1">
    <source>
        <dbReference type="Pfam" id="PF09369"/>
    </source>
</evidence>
<protein>
    <recommendedName>
        <fullName evidence="1">MrfA-like Zn-binding domain-containing protein</fullName>
    </recommendedName>
</protein>